<name>A0A5C3LPV8_9AGAR</name>
<evidence type="ECO:0000313" key="2">
    <source>
        <dbReference type="Proteomes" id="UP000308652"/>
    </source>
</evidence>
<dbReference type="AlphaFoldDB" id="A0A5C3LPV8"/>
<organism evidence="1 2">
    <name type="scientific">Crucibulum laeve</name>
    <dbReference type="NCBI Taxonomy" id="68775"/>
    <lineage>
        <taxon>Eukaryota</taxon>
        <taxon>Fungi</taxon>
        <taxon>Dikarya</taxon>
        <taxon>Basidiomycota</taxon>
        <taxon>Agaricomycotina</taxon>
        <taxon>Agaricomycetes</taxon>
        <taxon>Agaricomycetidae</taxon>
        <taxon>Agaricales</taxon>
        <taxon>Agaricineae</taxon>
        <taxon>Nidulariaceae</taxon>
        <taxon>Crucibulum</taxon>
    </lineage>
</organism>
<dbReference type="EMBL" id="ML213633">
    <property type="protein sequence ID" value="TFK34358.1"/>
    <property type="molecule type" value="Genomic_DNA"/>
</dbReference>
<protein>
    <submittedName>
        <fullName evidence="1">Uncharacterized protein</fullName>
    </submittedName>
</protein>
<keyword evidence="2" id="KW-1185">Reference proteome</keyword>
<gene>
    <name evidence="1" type="ORF">BDQ12DRAFT_689880</name>
</gene>
<accession>A0A5C3LPV8</accession>
<proteinExistence type="predicted"/>
<sequence length="60" mass="6777">MLGDSENKHKIIETTMHIWNLLGQMTGSFSPVFFCEVLQRKQKTKMVGGLCLIANTCALY</sequence>
<dbReference type="Proteomes" id="UP000308652">
    <property type="component" value="Unassembled WGS sequence"/>
</dbReference>
<evidence type="ECO:0000313" key="1">
    <source>
        <dbReference type="EMBL" id="TFK34358.1"/>
    </source>
</evidence>
<reference evidence="1 2" key="1">
    <citation type="journal article" date="2019" name="Nat. Ecol. Evol.">
        <title>Megaphylogeny resolves global patterns of mushroom evolution.</title>
        <authorList>
            <person name="Varga T."/>
            <person name="Krizsan K."/>
            <person name="Foldi C."/>
            <person name="Dima B."/>
            <person name="Sanchez-Garcia M."/>
            <person name="Sanchez-Ramirez S."/>
            <person name="Szollosi G.J."/>
            <person name="Szarkandi J.G."/>
            <person name="Papp V."/>
            <person name="Albert L."/>
            <person name="Andreopoulos W."/>
            <person name="Angelini C."/>
            <person name="Antonin V."/>
            <person name="Barry K.W."/>
            <person name="Bougher N.L."/>
            <person name="Buchanan P."/>
            <person name="Buyck B."/>
            <person name="Bense V."/>
            <person name="Catcheside P."/>
            <person name="Chovatia M."/>
            <person name="Cooper J."/>
            <person name="Damon W."/>
            <person name="Desjardin D."/>
            <person name="Finy P."/>
            <person name="Geml J."/>
            <person name="Haridas S."/>
            <person name="Hughes K."/>
            <person name="Justo A."/>
            <person name="Karasinski D."/>
            <person name="Kautmanova I."/>
            <person name="Kiss B."/>
            <person name="Kocsube S."/>
            <person name="Kotiranta H."/>
            <person name="LaButti K.M."/>
            <person name="Lechner B.E."/>
            <person name="Liimatainen K."/>
            <person name="Lipzen A."/>
            <person name="Lukacs Z."/>
            <person name="Mihaltcheva S."/>
            <person name="Morgado L.N."/>
            <person name="Niskanen T."/>
            <person name="Noordeloos M.E."/>
            <person name="Ohm R.A."/>
            <person name="Ortiz-Santana B."/>
            <person name="Ovrebo C."/>
            <person name="Racz N."/>
            <person name="Riley R."/>
            <person name="Savchenko A."/>
            <person name="Shiryaev A."/>
            <person name="Soop K."/>
            <person name="Spirin V."/>
            <person name="Szebenyi C."/>
            <person name="Tomsovsky M."/>
            <person name="Tulloss R.E."/>
            <person name="Uehling J."/>
            <person name="Grigoriev I.V."/>
            <person name="Vagvolgyi C."/>
            <person name="Papp T."/>
            <person name="Martin F.M."/>
            <person name="Miettinen O."/>
            <person name="Hibbett D.S."/>
            <person name="Nagy L.G."/>
        </authorList>
    </citation>
    <scope>NUCLEOTIDE SEQUENCE [LARGE SCALE GENOMIC DNA]</scope>
    <source>
        <strain evidence="1 2">CBS 166.37</strain>
    </source>
</reference>